<dbReference type="GO" id="GO:0003677">
    <property type="term" value="F:DNA binding"/>
    <property type="evidence" value="ECO:0007669"/>
    <property type="project" value="UniProtKB-KW"/>
</dbReference>
<evidence type="ECO:0000256" key="5">
    <source>
        <dbReference type="ARBA" id="ARBA00023163"/>
    </source>
</evidence>
<accession>A0A822MWP1</accession>
<protein>
    <submittedName>
        <fullName evidence="7">Putative Bacterial regulatory protein GntR</fullName>
    </submittedName>
</protein>
<dbReference type="EMBL" id="CCJV01000076">
    <property type="protein sequence ID" value="CDT21404.1"/>
    <property type="molecule type" value="Genomic_DNA"/>
</dbReference>
<dbReference type="CDD" id="cd07377">
    <property type="entry name" value="WHTH_GntR"/>
    <property type="match status" value="1"/>
</dbReference>
<dbReference type="InterPro" id="IPR051446">
    <property type="entry name" value="HTH_trans_reg/aminotransferase"/>
</dbReference>
<dbReference type="InterPro" id="IPR036388">
    <property type="entry name" value="WH-like_DNA-bd_sf"/>
</dbReference>
<dbReference type="Proteomes" id="UP000049495">
    <property type="component" value="Unassembled WGS sequence"/>
</dbReference>
<dbReference type="InterPro" id="IPR015421">
    <property type="entry name" value="PyrdxlP-dep_Trfase_major"/>
</dbReference>
<keyword evidence="3" id="KW-0805">Transcription regulation</keyword>
<dbReference type="InterPro" id="IPR015422">
    <property type="entry name" value="PyrdxlP-dep_Trfase_small"/>
</dbReference>
<dbReference type="Pfam" id="PF00392">
    <property type="entry name" value="GntR"/>
    <property type="match status" value="1"/>
</dbReference>
<evidence type="ECO:0000256" key="3">
    <source>
        <dbReference type="ARBA" id="ARBA00023015"/>
    </source>
</evidence>
<dbReference type="PRINTS" id="PR00035">
    <property type="entry name" value="HTHGNTR"/>
</dbReference>
<dbReference type="InterPro" id="IPR015424">
    <property type="entry name" value="PyrdxlP-dep_Trfase"/>
</dbReference>
<dbReference type="SUPFAM" id="SSF46785">
    <property type="entry name" value="Winged helix' DNA-binding domain"/>
    <property type="match status" value="1"/>
</dbReference>
<sequence>MRENNVEAEVSGNKYLATEQHIKAQIDKGLFHPDDRLPSIRQLSEQLGVSKNTVIHAYQELEATGWVYSVPKSGYRVKAPNTTSWDAPSQPQKVDLLSVTKSVLSRPKGRLKLLAGSAHPNINNPAIRSLYAEIGRHSRLQTQLPGYYQLPPGDEQLVKQLLKITHDLGVPAGSKEIAITHGAQQAISLALRALTKPGDIVAVESPCYFGNLLLLESLGLQALEIPSSVSHGIDIPSLQSALCKWEVKTLLLTPNFTNPTGSRMPLANRKALLEITGSLPIIEDDVFGSLAFDTPIASLKELDDQDRVIYVNSLSKTLDSRLRIGWLLSGRYQPLVEKYLLCDNMGSSNLMQSAVGQFLTTGKYRSHLSKMKRLYQTNQKQFQSLLIQALDSYPHLVGHYHLSKPEGSFLNWITLPESVDSYAVYQDCLKHKLGILPGTVFGTNDQYKHCLRFTVANIEESKEWKEGIVTLAKIIAKHVR</sequence>
<dbReference type="PROSITE" id="PS50949">
    <property type="entry name" value="HTH_GNTR"/>
    <property type="match status" value="1"/>
</dbReference>
<organism evidence="7 8">
    <name type="scientific">Vibrio crassostreae</name>
    <dbReference type="NCBI Taxonomy" id="246167"/>
    <lineage>
        <taxon>Bacteria</taxon>
        <taxon>Pseudomonadati</taxon>
        <taxon>Pseudomonadota</taxon>
        <taxon>Gammaproteobacteria</taxon>
        <taxon>Vibrionales</taxon>
        <taxon>Vibrionaceae</taxon>
        <taxon>Vibrio</taxon>
    </lineage>
</organism>
<proteinExistence type="inferred from homology"/>
<feature type="domain" description="HTH gntR-type" evidence="6">
    <location>
        <begin position="12"/>
        <end position="80"/>
    </location>
</feature>
<dbReference type="PANTHER" id="PTHR46577">
    <property type="entry name" value="HTH-TYPE TRANSCRIPTIONAL REGULATORY PROTEIN GABR"/>
    <property type="match status" value="1"/>
</dbReference>
<dbReference type="InterPro" id="IPR000524">
    <property type="entry name" value="Tscrpt_reg_HTH_GntR"/>
</dbReference>
<dbReference type="AlphaFoldDB" id="A0A822MWP1"/>
<comment type="similarity">
    <text evidence="1">In the C-terminal section; belongs to the class-I pyridoxal-phosphate-dependent aminotransferase family.</text>
</comment>
<dbReference type="Gene3D" id="3.90.1150.10">
    <property type="entry name" value="Aspartate Aminotransferase, domain 1"/>
    <property type="match status" value="1"/>
</dbReference>
<keyword evidence="4" id="KW-0238">DNA-binding</keyword>
<evidence type="ECO:0000256" key="4">
    <source>
        <dbReference type="ARBA" id="ARBA00023125"/>
    </source>
</evidence>
<dbReference type="InterPro" id="IPR036390">
    <property type="entry name" value="WH_DNA-bd_sf"/>
</dbReference>
<dbReference type="PANTHER" id="PTHR46577:SF2">
    <property type="entry name" value="TRANSCRIPTIONAL REGULATORY PROTEIN"/>
    <property type="match status" value="1"/>
</dbReference>
<dbReference type="SMART" id="SM00345">
    <property type="entry name" value="HTH_GNTR"/>
    <property type="match status" value="1"/>
</dbReference>
<dbReference type="Pfam" id="PF00155">
    <property type="entry name" value="Aminotran_1_2"/>
    <property type="match status" value="1"/>
</dbReference>
<keyword evidence="5" id="KW-0804">Transcription</keyword>
<keyword evidence="2" id="KW-0663">Pyridoxal phosphate</keyword>
<gene>
    <name evidence="7" type="ORF">VCR5J5_180051</name>
</gene>
<evidence type="ECO:0000313" key="7">
    <source>
        <dbReference type="EMBL" id="CDT21404.1"/>
    </source>
</evidence>
<dbReference type="InterPro" id="IPR004839">
    <property type="entry name" value="Aminotransferase_I/II_large"/>
</dbReference>
<evidence type="ECO:0000313" key="8">
    <source>
        <dbReference type="Proteomes" id="UP000049495"/>
    </source>
</evidence>
<dbReference type="Gene3D" id="3.40.640.10">
    <property type="entry name" value="Type I PLP-dependent aspartate aminotransferase-like (Major domain)"/>
    <property type="match status" value="1"/>
</dbReference>
<reference evidence="8" key="1">
    <citation type="submission" date="2014-06" db="EMBL/GenBank/DDBJ databases">
        <authorList>
            <person name="Le Roux Frederique"/>
        </authorList>
    </citation>
    <scope>NUCLEOTIDE SEQUENCE [LARGE SCALE GENOMIC DNA]</scope>
    <source>
        <strain evidence="8">J5-5</strain>
    </source>
</reference>
<evidence type="ECO:0000256" key="1">
    <source>
        <dbReference type="ARBA" id="ARBA00005384"/>
    </source>
</evidence>
<dbReference type="GO" id="GO:0003700">
    <property type="term" value="F:DNA-binding transcription factor activity"/>
    <property type="evidence" value="ECO:0007669"/>
    <property type="project" value="InterPro"/>
</dbReference>
<dbReference type="CDD" id="cd00609">
    <property type="entry name" value="AAT_like"/>
    <property type="match status" value="1"/>
</dbReference>
<dbReference type="Gene3D" id="1.10.10.10">
    <property type="entry name" value="Winged helix-like DNA-binding domain superfamily/Winged helix DNA-binding domain"/>
    <property type="match status" value="1"/>
</dbReference>
<dbReference type="GO" id="GO:0030170">
    <property type="term" value="F:pyridoxal phosphate binding"/>
    <property type="evidence" value="ECO:0007669"/>
    <property type="project" value="InterPro"/>
</dbReference>
<comment type="caution">
    <text evidence="7">The sequence shown here is derived from an EMBL/GenBank/DDBJ whole genome shotgun (WGS) entry which is preliminary data.</text>
</comment>
<evidence type="ECO:0000259" key="6">
    <source>
        <dbReference type="PROSITE" id="PS50949"/>
    </source>
</evidence>
<evidence type="ECO:0000256" key="2">
    <source>
        <dbReference type="ARBA" id="ARBA00022898"/>
    </source>
</evidence>
<name>A0A822MWP1_9VIBR</name>
<dbReference type="SUPFAM" id="SSF53383">
    <property type="entry name" value="PLP-dependent transferases"/>
    <property type="match status" value="1"/>
</dbReference>